<reference evidence="7 8" key="1">
    <citation type="submission" date="2016-07" db="EMBL/GenBank/DDBJ databases">
        <title>Pervasive Adenine N6-methylation of Active Genes in Fungi.</title>
        <authorList>
            <consortium name="DOE Joint Genome Institute"/>
            <person name="Mondo S.J."/>
            <person name="Dannebaum R.O."/>
            <person name="Kuo R.C."/>
            <person name="Labutti K."/>
            <person name="Haridas S."/>
            <person name="Kuo A."/>
            <person name="Salamov A."/>
            <person name="Ahrendt S.R."/>
            <person name="Lipzen A."/>
            <person name="Sullivan W."/>
            <person name="Andreopoulos W.B."/>
            <person name="Clum A."/>
            <person name="Lindquist E."/>
            <person name="Daum C."/>
            <person name="Ramamoorthy G.K."/>
            <person name="Gryganskyi A."/>
            <person name="Culley D."/>
            <person name="Magnuson J.K."/>
            <person name="James T.Y."/>
            <person name="O'Malley M.A."/>
            <person name="Stajich J.E."/>
            <person name="Spatafora J.W."/>
            <person name="Visel A."/>
            <person name="Grigoriev I.V."/>
        </authorList>
    </citation>
    <scope>NUCLEOTIDE SEQUENCE [LARGE SCALE GENOMIC DNA]</scope>
    <source>
        <strain evidence="7 8">NRRL 1336</strain>
    </source>
</reference>
<evidence type="ECO:0000256" key="4">
    <source>
        <dbReference type="ARBA" id="ARBA00044511"/>
    </source>
</evidence>
<dbReference type="STRING" id="90262.A0A1X2I0F8"/>
<dbReference type="Gene3D" id="1.25.40.10">
    <property type="entry name" value="Tetratricopeptide repeat domain"/>
    <property type="match status" value="2"/>
</dbReference>
<evidence type="ECO:0000256" key="5">
    <source>
        <dbReference type="PROSITE-ProRule" id="PRU00708"/>
    </source>
</evidence>
<dbReference type="PROSITE" id="PS51375">
    <property type="entry name" value="PPR"/>
    <property type="match status" value="2"/>
</dbReference>
<dbReference type="InterPro" id="IPR011990">
    <property type="entry name" value="TPR-like_helical_dom_sf"/>
</dbReference>
<evidence type="ECO:0000313" key="7">
    <source>
        <dbReference type="EMBL" id="ORZ06466.1"/>
    </source>
</evidence>
<dbReference type="OrthoDB" id="1908178at2759"/>
<dbReference type="InterPro" id="IPR002885">
    <property type="entry name" value="PPR_rpt"/>
</dbReference>
<dbReference type="NCBIfam" id="TIGR00756">
    <property type="entry name" value="PPR"/>
    <property type="match status" value="1"/>
</dbReference>
<feature type="repeat" description="PPR" evidence="5">
    <location>
        <begin position="190"/>
        <end position="224"/>
    </location>
</feature>
<name>A0A1X2I0F8_9FUNG</name>
<dbReference type="AlphaFoldDB" id="A0A1X2I0F8"/>
<protein>
    <recommendedName>
        <fullName evidence="9">Pentacotripeptide-repeat region of PRORP domain-containing protein</fullName>
    </recommendedName>
</protein>
<accession>A0A1X2I0F8</accession>
<dbReference type="Proteomes" id="UP000193560">
    <property type="component" value="Unassembled WGS sequence"/>
</dbReference>
<evidence type="ECO:0000313" key="8">
    <source>
        <dbReference type="Proteomes" id="UP000193560"/>
    </source>
</evidence>
<sequence length="499" mass="57061">MRRCLRYAATPPCRAYTKQQRRSLTTSPMVRWMDTLPGNQGTSTTPSTLQQQQQQQQHHDRPSSTPAMATSGILSQFYRGLATQNIDQLWPLYSTMYQHHLHTRLTRNNYRQLVQVTARSAKTQRNLHRLLAIMEDMQTLSIPLRLSDYNIIMKWVGGATVPERRPRHLTDALAWLSTMEQQTSPVIEPNVVTYNTLIHVASQANDILTAQRLYHAMLAKGIDADAYTYTTLLHSMATMGDVEGVQEMVARLQRKGLDTTLLHSTVTWNMLLDCYYSAESTTISTPTTTESMMDEDEDVMDIGEDKVDDRYQSKADTMFHAMVDALRDDPQQQQQQTVTTAPRADPITFQIHMDHLLRQQQRDDAIRLLLDTMPRHSIQPTITMYNKLFASFLIKEEEEDDHEDIITSTTTSTASSQQQQQQQQQLRQLYTSLLQHPPQQPPTPETLYTLINALLDHHDTTLALEAFVHLCQEKQLAPCQELLDRLSGVIQDVPSSSID</sequence>
<dbReference type="Pfam" id="PF13041">
    <property type="entry name" value="PPR_2"/>
    <property type="match status" value="1"/>
</dbReference>
<dbReference type="PANTHER" id="PTHR47447:SF17">
    <property type="entry name" value="OS12G0638900 PROTEIN"/>
    <property type="match status" value="1"/>
</dbReference>
<dbReference type="PANTHER" id="PTHR47447">
    <property type="entry name" value="OS03G0856100 PROTEIN"/>
    <property type="match status" value="1"/>
</dbReference>
<organism evidence="7 8">
    <name type="scientific">Absidia repens</name>
    <dbReference type="NCBI Taxonomy" id="90262"/>
    <lineage>
        <taxon>Eukaryota</taxon>
        <taxon>Fungi</taxon>
        <taxon>Fungi incertae sedis</taxon>
        <taxon>Mucoromycota</taxon>
        <taxon>Mucoromycotina</taxon>
        <taxon>Mucoromycetes</taxon>
        <taxon>Mucorales</taxon>
        <taxon>Cunninghamellaceae</taxon>
        <taxon>Absidia</taxon>
    </lineage>
</organism>
<evidence type="ECO:0008006" key="9">
    <source>
        <dbReference type="Google" id="ProtNLM"/>
    </source>
</evidence>
<evidence type="ECO:0000256" key="6">
    <source>
        <dbReference type="SAM" id="MobiDB-lite"/>
    </source>
</evidence>
<comment type="function">
    <text evidence="3">Regulates mitochondrial small subunit maturation by controlling 15S rRNA 5'-end processing. Localizes to the 5' precursor of the 15S rRNA in a position that is subsequently occupied by mS47 in the mature yeast mtSSU. Uses structure and sequence-specific RNA recognition, binding to a single-stranded region of the precursor and specifically recognizing bases -6 to -1. The exchange of Ccm1 for mS47 is coupled to the irreversible removal of precursor rRNA that is accompanied by conformational changes of the mitoribosomal proteins uS5m and mS26. These conformational changes signal completion of 5'-end rRNA processing through protection of the mature 5'-end of the 15S rRNA and stabilization of mS47. The removal of the 5' precursor together with the dissociation of Ccm1 may be catalyzed by the 5'-3' exoribonuclease Pet127. Involved in the specific removal of group I introns in mitochondrial encoded transcripts.</text>
</comment>
<proteinExistence type="inferred from homology"/>
<feature type="region of interest" description="Disordered" evidence="6">
    <location>
        <begin position="16"/>
        <end position="68"/>
    </location>
</feature>
<comment type="caution">
    <text evidence="7">The sequence shown here is derived from an EMBL/GenBank/DDBJ whole genome shotgun (WGS) entry which is preliminary data.</text>
</comment>
<feature type="region of interest" description="Disordered" evidence="6">
    <location>
        <begin position="400"/>
        <end position="425"/>
    </location>
</feature>
<feature type="compositionally biased region" description="Polar residues" evidence="6">
    <location>
        <begin position="37"/>
        <end position="49"/>
    </location>
</feature>
<comment type="similarity">
    <text evidence="1">Belongs to the CCM1 family.</text>
</comment>
<gene>
    <name evidence="7" type="ORF">BCR42DRAFT_427185</name>
</gene>
<feature type="repeat" description="PPR" evidence="5">
    <location>
        <begin position="225"/>
        <end position="259"/>
    </location>
</feature>
<evidence type="ECO:0000256" key="1">
    <source>
        <dbReference type="ARBA" id="ARBA00006192"/>
    </source>
</evidence>
<evidence type="ECO:0000256" key="2">
    <source>
        <dbReference type="ARBA" id="ARBA00022737"/>
    </source>
</evidence>
<keyword evidence="8" id="KW-1185">Reference proteome</keyword>
<feature type="compositionally biased region" description="Low complexity" evidence="6">
    <location>
        <begin position="407"/>
        <end position="425"/>
    </location>
</feature>
<evidence type="ECO:0000256" key="3">
    <source>
        <dbReference type="ARBA" id="ARBA00044493"/>
    </source>
</evidence>
<dbReference type="EMBL" id="MCGE01000039">
    <property type="protein sequence ID" value="ORZ06466.1"/>
    <property type="molecule type" value="Genomic_DNA"/>
</dbReference>
<keyword evidence="2" id="KW-0677">Repeat</keyword>
<comment type="subunit">
    <text evidence="4">Binds to mitochondrial small subunit 15S rRNA.</text>
</comment>